<evidence type="ECO:0000256" key="1">
    <source>
        <dbReference type="SAM" id="Phobius"/>
    </source>
</evidence>
<gene>
    <name evidence="2" type="ORF">HMPREF7215_1352</name>
</gene>
<keyword evidence="1" id="KW-1133">Transmembrane helix</keyword>
<organism evidence="2 3">
    <name type="scientific">Pyramidobacter piscolens W5455</name>
    <dbReference type="NCBI Taxonomy" id="352165"/>
    <lineage>
        <taxon>Bacteria</taxon>
        <taxon>Thermotogati</taxon>
        <taxon>Synergistota</taxon>
        <taxon>Synergistia</taxon>
        <taxon>Synergistales</taxon>
        <taxon>Dethiosulfovibrionaceae</taxon>
        <taxon>Pyramidobacter</taxon>
    </lineage>
</organism>
<keyword evidence="1" id="KW-0472">Membrane</keyword>
<sequence length="50" mass="5854">MGVFRFVLLKKRGRRRAMNDGRAKNFCPLFASVAFLYTGFYDREASSCWI</sequence>
<proteinExistence type="predicted"/>
<keyword evidence="1" id="KW-0812">Transmembrane</keyword>
<evidence type="ECO:0000313" key="3">
    <source>
        <dbReference type="Proteomes" id="UP000006462"/>
    </source>
</evidence>
<evidence type="ECO:0000313" key="2">
    <source>
        <dbReference type="EMBL" id="EFB91877.1"/>
    </source>
</evidence>
<reference evidence="2 3" key="1">
    <citation type="submission" date="2009-12" db="EMBL/GenBank/DDBJ databases">
        <authorList>
            <person name="Shrivastava S."/>
            <person name="Madupu R."/>
            <person name="Durkin A.S."/>
            <person name="Torralba M."/>
            <person name="Methe B."/>
            <person name="Sutton G.G."/>
            <person name="Strausberg R.L."/>
            <person name="Nelson K.E."/>
        </authorList>
    </citation>
    <scope>NUCLEOTIDE SEQUENCE [LARGE SCALE GENOMIC DNA]</scope>
    <source>
        <strain evidence="2 3">W5455</strain>
    </source>
</reference>
<feature type="transmembrane region" description="Helical" evidence="1">
    <location>
        <begin position="21"/>
        <end position="40"/>
    </location>
</feature>
<accession>A0ABM9ZY36</accession>
<name>A0ABM9ZY36_9BACT</name>
<dbReference type="Proteomes" id="UP000006462">
    <property type="component" value="Unassembled WGS sequence"/>
</dbReference>
<comment type="caution">
    <text evidence="2">The sequence shown here is derived from an EMBL/GenBank/DDBJ whole genome shotgun (WGS) entry which is preliminary data.</text>
</comment>
<protein>
    <submittedName>
        <fullName evidence="2">Uncharacterized protein</fullName>
    </submittedName>
</protein>
<keyword evidence="3" id="KW-1185">Reference proteome</keyword>
<dbReference type="EMBL" id="ADFP01000011">
    <property type="protein sequence ID" value="EFB91877.1"/>
    <property type="molecule type" value="Genomic_DNA"/>
</dbReference>